<keyword evidence="2" id="KW-0159">Chromosome partition</keyword>
<protein>
    <submittedName>
        <fullName evidence="3">MIP18 family protein FAM96A, putative</fullName>
    </submittedName>
</protein>
<proteinExistence type="inferred from homology"/>
<dbReference type="PANTHER" id="PTHR12377:SF2">
    <property type="entry name" value="CYTOSOLIC IRON-SULFUR ASSEMBLY COMPONENT 2A"/>
    <property type="match status" value="1"/>
</dbReference>
<dbReference type="Gene3D" id="3.30.300.130">
    <property type="entry name" value="Fe-S cluster assembly (FSCA)"/>
    <property type="match status" value="1"/>
</dbReference>
<dbReference type="OMA" id="HELGYRN"/>
<gene>
    <name evidence="3" type="ORF">TTHERM_00467990</name>
</gene>
<evidence type="ECO:0000256" key="2">
    <source>
        <dbReference type="ARBA" id="ARBA00022829"/>
    </source>
</evidence>
<comment type="similarity">
    <text evidence="1">Belongs to the MIP18 family.</text>
</comment>
<dbReference type="SUPFAM" id="SSF117916">
    <property type="entry name" value="Fe-S cluster assembly (FSCA) domain-like"/>
    <property type="match status" value="1"/>
</dbReference>
<accession>I7LXL0</accession>
<dbReference type="AlphaFoldDB" id="I7LXL0"/>
<dbReference type="GO" id="GO:0051604">
    <property type="term" value="P:protein maturation"/>
    <property type="evidence" value="ECO:0007669"/>
    <property type="project" value="InterPro"/>
</dbReference>
<evidence type="ECO:0000313" key="3">
    <source>
        <dbReference type="EMBL" id="EAS04849.1"/>
    </source>
</evidence>
<dbReference type="eggNOG" id="KOG3381">
    <property type="taxonomic scope" value="Eukaryota"/>
</dbReference>
<dbReference type="InterPro" id="IPR039796">
    <property type="entry name" value="MIP18"/>
</dbReference>
<keyword evidence="4" id="KW-1185">Reference proteome</keyword>
<dbReference type="Gene3D" id="6.10.250.1280">
    <property type="match status" value="1"/>
</dbReference>
<name>I7LXL0_TETTS</name>
<dbReference type="GeneID" id="7830496"/>
<sequence length="147" mass="17304">MERLKTQEEIESILDDTFYIISTIRDPEFPQTLGDLNVIQRENLRFQQVQISSGQKRNEIYLGIIQIIWVPTVPHCHLASQIGLSIITKLQQELPNYDEYKIEILVKEGTHQDKHQLDKQINDKERVCAAQENEHLMQFIQNLISYE</sequence>
<dbReference type="STRING" id="312017.I7LXL0"/>
<dbReference type="HOGENOM" id="CLU_075876_4_2_1"/>
<dbReference type="KEGG" id="tet:TTHERM_00467990"/>
<organism evidence="3 4">
    <name type="scientific">Tetrahymena thermophila (strain SB210)</name>
    <dbReference type="NCBI Taxonomy" id="312017"/>
    <lineage>
        <taxon>Eukaryota</taxon>
        <taxon>Sar</taxon>
        <taxon>Alveolata</taxon>
        <taxon>Ciliophora</taxon>
        <taxon>Intramacronucleata</taxon>
        <taxon>Oligohymenophorea</taxon>
        <taxon>Hymenostomatida</taxon>
        <taxon>Tetrahymenina</taxon>
        <taxon>Tetrahymenidae</taxon>
        <taxon>Tetrahymena</taxon>
    </lineage>
</organism>
<evidence type="ECO:0000313" key="4">
    <source>
        <dbReference type="Proteomes" id="UP000009168"/>
    </source>
</evidence>
<dbReference type="GO" id="GO:0007059">
    <property type="term" value="P:chromosome segregation"/>
    <property type="evidence" value="ECO:0007669"/>
    <property type="project" value="UniProtKB-KW"/>
</dbReference>
<reference evidence="4" key="1">
    <citation type="journal article" date="2006" name="PLoS Biol.">
        <title>Macronuclear genome sequence of the ciliate Tetrahymena thermophila, a model eukaryote.</title>
        <authorList>
            <person name="Eisen J.A."/>
            <person name="Coyne R.S."/>
            <person name="Wu M."/>
            <person name="Wu D."/>
            <person name="Thiagarajan M."/>
            <person name="Wortman J.R."/>
            <person name="Badger J.H."/>
            <person name="Ren Q."/>
            <person name="Amedeo P."/>
            <person name="Jones K.M."/>
            <person name="Tallon L.J."/>
            <person name="Delcher A.L."/>
            <person name="Salzberg S.L."/>
            <person name="Silva J.C."/>
            <person name="Haas B.J."/>
            <person name="Majoros W.H."/>
            <person name="Farzad M."/>
            <person name="Carlton J.M."/>
            <person name="Smith R.K. Jr."/>
            <person name="Garg J."/>
            <person name="Pearlman R.E."/>
            <person name="Karrer K.M."/>
            <person name="Sun L."/>
            <person name="Manning G."/>
            <person name="Elde N.C."/>
            <person name="Turkewitz A.P."/>
            <person name="Asai D.J."/>
            <person name="Wilkes D.E."/>
            <person name="Wang Y."/>
            <person name="Cai H."/>
            <person name="Collins K."/>
            <person name="Stewart B.A."/>
            <person name="Lee S.R."/>
            <person name="Wilamowska K."/>
            <person name="Weinberg Z."/>
            <person name="Ruzzo W.L."/>
            <person name="Wloga D."/>
            <person name="Gaertig J."/>
            <person name="Frankel J."/>
            <person name="Tsao C.-C."/>
            <person name="Gorovsky M.A."/>
            <person name="Keeling P.J."/>
            <person name="Waller R.F."/>
            <person name="Patron N.J."/>
            <person name="Cherry J.M."/>
            <person name="Stover N.A."/>
            <person name="Krieger C.J."/>
            <person name="del Toro C."/>
            <person name="Ryder H.F."/>
            <person name="Williamson S.C."/>
            <person name="Barbeau R.A."/>
            <person name="Hamilton E.P."/>
            <person name="Orias E."/>
        </authorList>
    </citation>
    <scope>NUCLEOTIDE SEQUENCE [LARGE SCALE GENOMIC DNA]</scope>
    <source>
        <strain evidence="4">SB210</strain>
    </source>
</reference>
<dbReference type="Proteomes" id="UP000009168">
    <property type="component" value="Unassembled WGS sequence"/>
</dbReference>
<dbReference type="PANTHER" id="PTHR12377">
    <property type="entry name" value="CYTOSOLIC IRON-SULFUR ASSEMBLY COMPONENT 2B-RELATED"/>
    <property type="match status" value="1"/>
</dbReference>
<dbReference type="InterPro" id="IPR034904">
    <property type="entry name" value="FSCA_dom_sf"/>
</dbReference>
<dbReference type="OrthoDB" id="2746at2759"/>
<dbReference type="InParanoid" id="I7LXL0"/>
<dbReference type="EMBL" id="GG662441">
    <property type="protein sequence ID" value="EAS04849.1"/>
    <property type="molecule type" value="Genomic_DNA"/>
</dbReference>
<dbReference type="RefSeq" id="XP_001025094.1">
    <property type="nucleotide sequence ID" value="XM_001025094.1"/>
</dbReference>
<evidence type="ECO:0000256" key="1">
    <source>
        <dbReference type="ARBA" id="ARBA00010381"/>
    </source>
</evidence>